<dbReference type="InterPro" id="IPR028037">
    <property type="entry name" value="Antitoxin_Rv0909/MT0933"/>
</dbReference>
<sequence>MVDFDALKGQAEKLVNEHGEAIEQGAEKVGEIVKERFGHAEQVDAVVDKIKDFVPDQPAS</sequence>
<reference evidence="1 2" key="1">
    <citation type="submission" date="2016-10" db="EMBL/GenBank/DDBJ databases">
        <authorList>
            <person name="de Groot N.N."/>
        </authorList>
    </citation>
    <scope>NUCLEOTIDE SEQUENCE [LARGE SCALE GENOMIC DNA]</scope>
    <source>
        <strain evidence="1 2">CGMCC 4.3143</strain>
    </source>
</reference>
<dbReference type="RefSeq" id="WP_245707583.1">
    <property type="nucleotide sequence ID" value="NZ_FNBE01000012.1"/>
</dbReference>
<proteinExistence type="predicted"/>
<dbReference type="EMBL" id="FNBE01000012">
    <property type="protein sequence ID" value="SDG52324.1"/>
    <property type="molecule type" value="Genomic_DNA"/>
</dbReference>
<protein>
    <submittedName>
        <fullName evidence="1">MT0933-like antitoxin protein</fullName>
    </submittedName>
</protein>
<name>A0A1G7UXY0_PSEOR</name>
<organism evidence="1 2">
    <name type="scientific">Pseudonocardia oroxyli</name>
    <dbReference type="NCBI Taxonomy" id="366584"/>
    <lineage>
        <taxon>Bacteria</taxon>
        <taxon>Bacillati</taxon>
        <taxon>Actinomycetota</taxon>
        <taxon>Actinomycetes</taxon>
        <taxon>Pseudonocardiales</taxon>
        <taxon>Pseudonocardiaceae</taxon>
        <taxon>Pseudonocardia</taxon>
    </lineage>
</organism>
<dbReference type="Proteomes" id="UP000198967">
    <property type="component" value="Unassembled WGS sequence"/>
</dbReference>
<evidence type="ECO:0000313" key="1">
    <source>
        <dbReference type="EMBL" id="SDG52324.1"/>
    </source>
</evidence>
<evidence type="ECO:0000313" key="2">
    <source>
        <dbReference type="Proteomes" id="UP000198967"/>
    </source>
</evidence>
<accession>A0A1G7UXY0</accession>
<keyword evidence="2" id="KW-1185">Reference proteome</keyword>
<dbReference type="Pfam" id="PF14013">
    <property type="entry name" value="MT0933_antitox"/>
    <property type="match status" value="1"/>
</dbReference>
<dbReference type="AlphaFoldDB" id="A0A1G7UXY0"/>
<dbReference type="STRING" id="366584.SAMN05216377_112191"/>
<gene>
    <name evidence="1" type="ORF">SAMN05216377_112191</name>
</gene>